<comment type="caution">
    <text evidence="3">The sequence shown here is derived from an EMBL/GenBank/DDBJ whole genome shotgun (WGS) entry which is preliminary data.</text>
</comment>
<dbReference type="Pfam" id="PF13091">
    <property type="entry name" value="PLDc_2"/>
    <property type="match status" value="1"/>
</dbReference>
<keyword evidence="4" id="KW-1185">Reference proteome</keyword>
<dbReference type="EMBL" id="CAJNDS010000835">
    <property type="protein sequence ID" value="CAE7236726.1"/>
    <property type="molecule type" value="Genomic_DNA"/>
</dbReference>
<sequence>MDTARSLGFLHAAQRGAGPALTDSIRSTASDALAKGKVVLGLGNSEGCFSQLAAKSRGLSCFQGLAGRDLAAAPADGASAAHAHSGSVQRAATATVARTPSRRNKGPAPARSSPVKEAEFLAGGPYIQAAQTLLGSGAAEDVIYIRAYSLDCPSCIEAIEASLGKGASVRIVADMGQCHRTKLQWQALKRLAAAGAEVKVGCGTSLRDAYARDGRGAKVGTGIQGLHHAKALCLLRPDGAVVLIGSLNFTTSSKANAEAGLKLEVPKTHPVAQSYVEDFQRVSAEAFSLDEAVAKRPQLERASSSNVAGNATRAPNTAPQGIE</sequence>
<protein>
    <submittedName>
        <fullName evidence="3">Pol protein</fullName>
    </submittedName>
</protein>
<evidence type="ECO:0000313" key="4">
    <source>
        <dbReference type="Proteomes" id="UP000604046"/>
    </source>
</evidence>
<reference evidence="3" key="1">
    <citation type="submission" date="2021-02" db="EMBL/GenBank/DDBJ databases">
        <authorList>
            <person name="Dougan E. K."/>
            <person name="Rhodes N."/>
            <person name="Thang M."/>
            <person name="Chan C."/>
        </authorList>
    </citation>
    <scope>NUCLEOTIDE SEQUENCE</scope>
</reference>
<evidence type="ECO:0000256" key="1">
    <source>
        <dbReference type="SAM" id="MobiDB-lite"/>
    </source>
</evidence>
<dbReference type="SUPFAM" id="SSF56024">
    <property type="entry name" value="Phospholipase D/nuclease"/>
    <property type="match status" value="1"/>
</dbReference>
<organism evidence="3 4">
    <name type="scientific">Symbiodinium natans</name>
    <dbReference type="NCBI Taxonomy" id="878477"/>
    <lineage>
        <taxon>Eukaryota</taxon>
        <taxon>Sar</taxon>
        <taxon>Alveolata</taxon>
        <taxon>Dinophyceae</taxon>
        <taxon>Suessiales</taxon>
        <taxon>Symbiodiniaceae</taxon>
        <taxon>Symbiodinium</taxon>
    </lineage>
</organism>
<dbReference type="InterPro" id="IPR025202">
    <property type="entry name" value="PLD-like_dom"/>
</dbReference>
<feature type="compositionally biased region" description="Low complexity" evidence="1">
    <location>
        <begin position="81"/>
        <end position="99"/>
    </location>
</feature>
<dbReference type="Proteomes" id="UP000604046">
    <property type="component" value="Unassembled WGS sequence"/>
</dbReference>
<dbReference type="Gene3D" id="3.30.870.10">
    <property type="entry name" value="Endonuclease Chain A"/>
    <property type="match status" value="1"/>
</dbReference>
<evidence type="ECO:0000259" key="2">
    <source>
        <dbReference type="Pfam" id="PF13091"/>
    </source>
</evidence>
<feature type="region of interest" description="Disordered" evidence="1">
    <location>
        <begin position="295"/>
        <end position="323"/>
    </location>
</feature>
<name>A0A812KVB6_9DINO</name>
<feature type="region of interest" description="Disordered" evidence="1">
    <location>
        <begin position="81"/>
        <end position="115"/>
    </location>
</feature>
<evidence type="ECO:0000313" key="3">
    <source>
        <dbReference type="EMBL" id="CAE7236726.1"/>
    </source>
</evidence>
<dbReference type="OrthoDB" id="443141at2759"/>
<feature type="compositionally biased region" description="Polar residues" evidence="1">
    <location>
        <begin position="301"/>
        <end position="323"/>
    </location>
</feature>
<gene>
    <name evidence="3" type="primary">pol</name>
    <name evidence="3" type="ORF">SNAT2548_LOCUS10228</name>
</gene>
<dbReference type="AlphaFoldDB" id="A0A812KVB6"/>
<accession>A0A812KVB6</accession>
<feature type="domain" description="Phospholipase D-like" evidence="2">
    <location>
        <begin position="138"/>
        <end position="281"/>
    </location>
</feature>
<proteinExistence type="predicted"/>